<evidence type="ECO:0000313" key="2">
    <source>
        <dbReference type="Proteomes" id="UP000229335"/>
    </source>
</evidence>
<name>A0A2M6WLP7_9BACT</name>
<dbReference type="AlphaFoldDB" id="A0A2M6WLP7"/>
<comment type="caution">
    <text evidence="1">The sequence shown here is derived from an EMBL/GenBank/DDBJ whole genome shotgun (WGS) entry which is preliminary data.</text>
</comment>
<protein>
    <submittedName>
        <fullName evidence="1">Uncharacterized protein</fullName>
    </submittedName>
</protein>
<dbReference type="Proteomes" id="UP000229335">
    <property type="component" value="Unassembled WGS sequence"/>
</dbReference>
<gene>
    <name evidence="1" type="ORF">COU00_02660</name>
</gene>
<reference evidence="2" key="1">
    <citation type="submission" date="2017-09" db="EMBL/GenBank/DDBJ databases">
        <title>Depth-based differentiation of microbial function through sediment-hosted aquifers and enrichment of novel symbionts in the deep terrestrial subsurface.</title>
        <authorList>
            <person name="Probst A.J."/>
            <person name="Ladd B."/>
            <person name="Jarett J.K."/>
            <person name="Geller-Mcgrath D.E."/>
            <person name="Sieber C.M.K."/>
            <person name="Emerson J.B."/>
            <person name="Anantharaman K."/>
            <person name="Thomas B.C."/>
            <person name="Malmstrom R."/>
            <person name="Stieglmeier M."/>
            <person name="Klingl A."/>
            <person name="Woyke T."/>
            <person name="Ryan C.M."/>
            <person name="Banfield J.F."/>
        </authorList>
    </citation>
    <scope>NUCLEOTIDE SEQUENCE [LARGE SCALE GENOMIC DNA]</scope>
</reference>
<accession>A0A2M6WLP7</accession>
<sequence>MFSFIHPWRYSTHPARVKSKCRKIVFIGSKAAFLLFKDEKVRKFLKFSEVDATEQDRFFNEMVVTNLVMFLLILDEQIRDFLSYH</sequence>
<organism evidence="1 2">
    <name type="scientific">Candidatus Falkowbacteria bacterium CG10_big_fil_rev_8_21_14_0_10_43_11</name>
    <dbReference type="NCBI Taxonomy" id="1974568"/>
    <lineage>
        <taxon>Bacteria</taxon>
        <taxon>Candidatus Falkowiibacteriota</taxon>
    </lineage>
</organism>
<evidence type="ECO:0000313" key="1">
    <source>
        <dbReference type="EMBL" id="PIT93758.1"/>
    </source>
</evidence>
<dbReference type="EMBL" id="PFAS01000045">
    <property type="protein sequence ID" value="PIT93758.1"/>
    <property type="molecule type" value="Genomic_DNA"/>
</dbReference>
<proteinExistence type="predicted"/>